<organism evidence="1 2">
    <name type="scientific">Marinobacter daepoensis</name>
    <dbReference type="NCBI Taxonomy" id="262077"/>
    <lineage>
        <taxon>Bacteria</taxon>
        <taxon>Pseudomonadati</taxon>
        <taxon>Pseudomonadota</taxon>
        <taxon>Gammaproteobacteria</taxon>
        <taxon>Pseudomonadales</taxon>
        <taxon>Marinobacteraceae</taxon>
        <taxon>Marinobacter</taxon>
    </lineage>
</organism>
<dbReference type="Gene3D" id="3.40.50.300">
    <property type="entry name" value="P-loop containing nucleotide triphosphate hydrolases"/>
    <property type="match status" value="1"/>
</dbReference>
<evidence type="ECO:0008006" key="3">
    <source>
        <dbReference type="Google" id="ProtNLM"/>
    </source>
</evidence>
<dbReference type="EMBL" id="JAFKDB010000019">
    <property type="protein sequence ID" value="MBN7770960.1"/>
    <property type="molecule type" value="Genomic_DNA"/>
</dbReference>
<reference evidence="1 2" key="1">
    <citation type="submission" date="2021-02" db="EMBL/GenBank/DDBJ databases">
        <title>PHA producing bacteria isolated from coastal sediment in Guangdong, Shenzhen.</title>
        <authorList>
            <person name="Zheng W."/>
            <person name="Yu S."/>
            <person name="Huang Y."/>
        </authorList>
    </citation>
    <scope>NUCLEOTIDE SEQUENCE [LARGE SCALE GENOMIC DNA]</scope>
    <source>
        <strain evidence="1 2">TN21-5</strain>
    </source>
</reference>
<evidence type="ECO:0000313" key="1">
    <source>
        <dbReference type="EMBL" id="MBN7770960.1"/>
    </source>
</evidence>
<proteinExistence type="predicted"/>
<gene>
    <name evidence="1" type="ORF">JYP53_13725</name>
</gene>
<evidence type="ECO:0000313" key="2">
    <source>
        <dbReference type="Proteomes" id="UP000664344"/>
    </source>
</evidence>
<comment type="caution">
    <text evidence="1">The sequence shown here is derived from an EMBL/GenBank/DDBJ whole genome shotgun (WGS) entry which is preliminary data.</text>
</comment>
<name>A0ABS3BL57_9GAMM</name>
<accession>A0ABS3BL57</accession>
<sequence>MSSWKNLEEEVKQYAQYIWNRKAEPDRLAGINFDCVLTLSEIEKVIVEVTENRSLDKIRGDIARIQIIRTNMMAKNIMVRPYIVCDFQPTQGMKDAGKESYVEVLSFSDFRKIFFDFDTYKHVRSNATFGSAVDPITGENDEAVYTPVGYDILNSVEANAEEIAQRIIDGKKVILLGDYGTGKSRCFREVFNILARRVDETFLYPIAIDLKETWGLESSVEIIRRHFNHLGIGESETDSVVKAFNGKRICFLLDGFDELGSRPWSEDKKKLESIRRHALQGVKDLLSNAGAGFLVSGREHYFNSNKEMMTALGVREDQSVIARCKTEFSYEEFYKYLELNNINVSLPSWLPRKPLILKTIASLDNNKISELFNSSNGDEIEFWYNFIDAMCERDSRIHPILDPDTVKQVLSRLASLTRERAQNVGPITESEVVDVFFEVTGSYPNEQSTVMLQRLPGLGRVSSETGDRNFVDDFVLDGLRALDLVNRVSSSDRNVSNLKWLNPLRKLGVSILSREMQKRNLTSLFITYAKQSLQRDKSNKVSISDVLSALNQIEIDEIDFDGFDFIEAHFGDLNFERANLKNIKFSDGVFESITLGKVDPESIVIKDSFIDRLLGVSSSSGVPAWIKNCEVVSYESIDTLTAIKKSGLTDEQTMLVSILIKVYRQAGNGRLEHTLTKGLAAVNKKSLKKILQYLISNGFLVTSKDNGETIYKPVRKHQERIEKILNELDRSNDEVWEHVTMLSA</sequence>
<dbReference type="Gene3D" id="2.160.20.80">
    <property type="entry name" value="E3 ubiquitin-protein ligase SopA"/>
    <property type="match status" value="1"/>
</dbReference>
<dbReference type="RefSeq" id="WP_206557918.1">
    <property type="nucleotide sequence ID" value="NZ_JAFKDB010000019.1"/>
</dbReference>
<dbReference type="InterPro" id="IPR027417">
    <property type="entry name" value="P-loop_NTPase"/>
</dbReference>
<protein>
    <recommendedName>
        <fullName evidence="3">NACHT domain-containing protein</fullName>
    </recommendedName>
</protein>
<dbReference type="SUPFAM" id="SSF52540">
    <property type="entry name" value="P-loop containing nucleoside triphosphate hydrolases"/>
    <property type="match status" value="1"/>
</dbReference>
<dbReference type="Proteomes" id="UP000664344">
    <property type="component" value="Unassembled WGS sequence"/>
</dbReference>
<keyword evidence="2" id="KW-1185">Reference proteome</keyword>
<dbReference type="SUPFAM" id="SSF141571">
    <property type="entry name" value="Pentapeptide repeat-like"/>
    <property type="match status" value="1"/>
</dbReference>